<dbReference type="RefSeq" id="WP_006013431.1">
    <property type="nucleotide sequence ID" value="NZ_BAEQ01000050.1"/>
</dbReference>
<dbReference type="InterPro" id="IPR014914">
    <property type="entry name" value="RES_dom"/>
</dbReference>
<dbReference type="SMART" id="SM00953">
    <property type="entry name" value="RES"/>
    <property type="match status" value="1"/>
</dbReference>
<dbReference type="EMBL" id="BAEQ01000050">
    <property type="protein sequence ID" value="GAC29898.1"/>
    <property type="molecule type" value="Genomic_DNA"/>
</dbReference>
<proteinExistence type="predicted"/>
<feature type="domain" description="RES" evidence="1">
    <location>
        <begin position="1"/>
        <end position="98"/>
    </location>
</feature>
<keyword evidence="3" id="KW-1185">Reference proteome</keyword>
<gene>
    <name evidence="2" type="ORF">GPAL_3047</name>
</gene>
<reference evidence="3" key="1">
    <citation type="journal article" date="2014" name="Environ. Microbiol.">
        <title>Comparative genomics of the marine bacterial genus Glaciecola reveals the high degree of genomic diversity and genomic characteristic for cold adaptation.</title>
        <authorList>
            <person name="Qin Q.L."/>
            <person name="Xie B.B."/>
            <person name="Yu Y."/>
            <person name="Shu Y.L."/>
            <person name="Rong J.C."/>
            <person name="Zhang Y.J."/>
            <person name="Zhao D.L."/>
            <person name="Chen X.L."/>
            <person name="Zhang X.Y."/>
            <person name="Chen B."/>
            <person name="Zhou B.C."/>
            <person name="Zhang Y.Z."/>
        </authorList>
    </citation>
    <scope>NUCLEOTIDE SEQUENCE [LARGE SCALE GENOMIC DNA]</scope>
    <source>
        <strain evidence="3">ACAM 615</strain>
    </source>
</reference>
<dbReference type="Pfam" id="PF08808">
    <property type="entry name" value="RES"/>
    <property type="match status" value="1"/>
</dbReference>
<evidence type="ECO:0000313" key="3">
    <source>
        <dbReference type="Proteomes" id="UP000006251"/>
    </source>
</evidence>
<evidence type="ECO:0000313" key="2">
    <source>
        <dbReference type="EMBL" id="GAC29898.1"/>
    </source>
</evidence>
<dbReference type="OrthoDB" id="9795903at2"/>
<organism evidence="2 3">
    <name type="scientific">Brumicola pallidula DSM 14239 = ACAM 615</name>
    <dbReference type="NCBI Taxonomy" id="1121922"/>
    <lineage>
        <taxon>Bacteria</taxon>
        <taxon>Pseudomonadati</taxon>
        <taxon>Pseudomonadota</taxon>
        <taxon>Gammaproteobacteria</taxon>
        <taxon>Alteromonadales</taxon>
        <taxon>Alteromonadaceae</taxon>
        <taxon>Brumicola</taxon>
    </lineage>
</organism>
<sequence>MFTSGKSYGVYYAAKDIKTALKETIYHREILLRTTDEPDIDLTMRCYVNQVSSRLHDIRGKEFAQYHQEDYQAPQAFATAMRRKGSDGLIYNSVRDDG</sequence>
<accession>K6ZLZ4</accession>
<name>K6ZLZ4_9ALTE</name>
<evidence type="ECO:0000259" key="1">
    <source>
        <dbReference type="SMART" id="SM00953"/>
    </source>
</evidence>
<dbReference type="AlphaFoldDB" id="K6ZLZ4"/>
<comment type="caution">
    <text evidence="2">The sequence shown here is derived from an EMBL/GenBank/DDBJ whole genome shotgun (WGS) entry which is preliminary data.</text>
</comment>
<dbReference type="Proteomes" id="UP000006251">
    <property type="component" value="Unassembled WGS sequence"/>
</dbReference>
<protein>
    <recommendedName>
        <fullName evidence="1">RES domain-containing protein</fullName>
    </recommendedName>
</protein>
<dbReference type="STRING" id="1121922.GCA_000428905_00518"/>